<reference evidence="15 16" key="1">
    <citation type="submission" date="2022-02" db="EMBL/GenBank/DDBJ databases">
        <title>Uncovering new skin microbiome diversity through culturing and metagenomics.</title>
        <authorList>
            <person name="Conlan S."/>
            <person name="Deming C."/>
            <person name="Nisc Comparative Sequencing Program N."/>
            <person name="Segre J.A."/>
        </authorList>
    </citation>
    <scope>NUCLEOTIDE SEQUENCE [LARGE SCALE GENOMIC DNA]</scope>
    <source>
        <strain evidence="15 16">ACRQZ</strain>
    </source>
</reference>
<feature type="domain" description="Histidine kinase" evidence="13">
    <location>
        <begin position="249"/>
        <end position="454"/>
    </location>
</feature>
<dbReference type="InterPro" id="IPR003594">
    <property type="entry name" value="HATPase_dom"/>
</dbReference>
<dbReference type="EC" id="2.7.13.3" evidence="3"/>
<dbReference type="SMART" id="SM00304">
    <property type="entry name" value="HAMP"/>
    <property type="match status" value="1"/>
</dbReference>
<dbReference type="Pfam" id="PF00672">
    <property type="entry name" value="HAMP"/>
    <property type="match status" value="1"/>
</dbReference>
<keyword evidence="8 12" id="KW-1133">Transmembrane helix</keyword>
<dbReference type="InterPro" id="IPR036890">
    <property type="entry name" value="HATPase_C_sf"/>
</dbReference>
<dbReference type="InterPro" id="IPR050428">
    <property type="entry name" value="TCS_sensor_his_kinase"/>
</dbReference>
<sequence>MVGRRPQDWSLRARILVITAVVSAVVGTTILVGYLTALNRILYDTATTSARDQANQVATLVLDQDHTPARALDEIPTQGALLQLLTSDGHVVAYSDRGVAGTALTHLRPAAGQTSTEQVDGIPSDPNDPYVLVIKGLDRAASDGSSILVVAVPLQTETAVVEGATGLLAGVGILLLGALLWLINRVITSALGRVEQIRAGVASIRATDRTTRVPVPTGDDEITRLATTMNTLLDRLERADQAQRGFVSNASHELRSPLTTIRMITETSPGGVDPNSTQVIASETLRMQHLVEDLLTLAKADDDGLGLRMVDVDIDDLVITAARRVRASTRLTVHTQVHATRISGDPLRLEQVMNNLVDNATRHASTSIALTCLTANDQAIIHVDNDGELVPEDQRLAIFDRFTRLQQSRDRDSGGSGLGLAIVQAIVAAHSGTVSVGESPQGWCRFTVRLPAPPLANTSHPGLDDQGETEPDTVTGSSL</sequence>
<dbReference type="PANTHER" id="PTHR45436">
    <property type="entry name" value="SENSOR HISTIDINE KINASE YKOH"/>
    <property type="match status" value="1"/>
</dbReference>
<evidence type="ECO:0000313" key="16">
    <source>
        <dbReference type="Proteomes" id="UP001521931"/>
    </source>
</evidence>
<evidence type="ECO:0000259" key="14">
    <source>
        <dbReference type="PROSITE" id="PS50885"/>
    </source>
</evidence>
<keyword evidence="10 12" id="KW-0472">Membrane</keyword>
<protein>
    <recommendedName>
        <fullName evidence="3">histidine kinase</fullName>
        <ecNumber evidence="3">2.7.13.3</ecNumber>
    </recommendedName>
</protein>
<evidence type="ECO:0000256" key="10">
    <source>
        <dbReference type="ARBA" id="ARBA00023136"/>
    </source>
</evidence>
<gene>
    <name evidence="15" type="ORF">MHL29_16895</name>
</gene>
<feature type="transmembrane region" description="Helical" evidence="12">
    <location>
        <begin position="12"/>
        <end position="35"/>
    </location>
</feature>
<comment type="subcellular location">
    <subcellularLocation>
        <location evidence="2">Cell membrane</location>
    </subcellularLocation>
</comment>
<accession>A0ABS9Q8G0</accession>
<evidence type="ECO:0000256" key="2">
    <source>
        <dbReference type="ARBA" id="ARBA00004236"/>
    </source>
</evidence>
<evidence type="ECO:0000256" key="12">
    <source>
        <dbReference type="SAM" id="Phobius"/>
    </source>
</evidence>
<dbReference type="RefSeq" id="WP_239266349.1">
    <property type="nucleotide sequence ID" value="NZ_JAKRCV010000084.1"/>
</dbReference>
<feature type="region of interest" description="Disordered" evidence="11">
    <location>
        <begin position="455"/>
        <end position="479"/>
    </location>
</feature>
<comment type="caution">
    <text evidence="15">The sequence shown here is derived from an EMBL/GenBank/DDBJ whole genome shotgun (WGS) entry which is preliminary data.</text>
</comment>
<dbReference type="CDD" id="cd06225">
    <property type="entry name" value="HAMP"/>
    <property type="match status" value="1"/>
</dbReference>
<evidence type="ECO:0000256" key="1">
    <source>
        <dbReference type="ARBA" id="ARBA00000085"/>
    </source>
</evidence>
<evidence type="ECO:0000256" key="9">
    <source>
        <dbReference type="ARBA" id="ARBA00023012"/>
    </source>
</evidence>
<keyword evidence="5" id="KW-0808">Transferase</keyword>
<dbReference type="InterPro" id="IPR003661">
    <property type="entry name" value="HisK_dim/P_dom"/>
</dbReference>
<evidence type="ECO:0000313" key="15">
    <source>
        <dbReference type="EMBL" id="MCG7323555.1"/>
    </source>
</evidence>
<keyword evidence="16" id="KW-1185">Reference proteome</keyword>
<dbReference type="InterPro" id="IPR005467">
    <property type="entry name" value="His_kinase_dom"/>
</dbReference>
<dbReference type="InterPro" id="IPR036097">
    <property type="entry name" value="HisK_dim/P_sf"/>
</dbReference>
<evidence type="ECO:0000259" key="13">
    <source>
        <dbReference type="PROSITE" id="PS50109"/>
    </source>
</evidence>
<feature type="transmembrane region" description="Helical" evidence="12">
    <location>
        <begin position="163"/>
        <end position="183"/>
    </location>
</feature>
<dbReference type="Gene3D" id="6.10.340.10">
    <property type="match status" value="1"/>
</dbReference>
<evidence type="ECO:0000256" key="11">
    <source>
        <dbReference type="SAM" id="MobiDB-lite"/>
    </source>
</evidence>
<dbReference type="SMART" id="SM00388">
    <property type="entry name" value="HisKA"/>
    <property type="match status" value="1"/>
</dbReference>
<dbReference type="PROSITE" id="PS50885">
    <property type="entry name" value="HAMP"/>
    <property type="match status" value="1"/>
</dbReference>
<name>A0ABS9Q8G0_9MICO</name>
<dbReference type="InterPro" id="IPR004358">
    <property type="entry name" value="Sig_transdc_His_kin-like_C"/>
</dbReference>
<proteinExistence type="predicted"/>
<keyword evidence="9" id="KW-0902">Two-component regulatory system</keyword>
<dbReference type="InterPro" id="IPR003660">
    <property type="entry name" value="HAMP_dom"/>
</dbReference>
<dbReference type="GO" id="GO:0016301">
    <property type="term" value="F:kinase activity"/>
    <property type="evidence" value="ECO:0007669"/>
    <property type="project" value="UniProtKB-KW"/>
</dbReference>
<evidence type="ECO:0000256" key="7">
    <source>
        <dbReference type="ARBA" id="ARBA00022777"/>
    </source>
</evidence>
<keyword evidence="7 15" id="KW-0418">Kinase</keyword>
<dbReference type="Pfam" id="PF00512">
    <property type="entry name" value="HisKA"/>
    <property type="match status" value="1"/>
</dbReference>
<dbReference type="Proteomes" id="UP001521931">
    <property type="component" value="Unassembled WGS sequence"/>
</dbReference>
<evidence type="ECO:0000256" key="5">
    <source>
        <dbReference type="ARBA" id="ARBA00022679"/>
    </source>
</evidence>
<evidence type="ECO:0000256" key="6">
    <source>
        <dbReference type="ARBA" id="ARBA00022692"/>
    </source>
</evidence>
<evidence type="ECO:0000256" key="3">
    <source>
        <dbReference type="ARBA" id="ARBA00012438"/>
    </source>
</evidence>
<dbReference type="CDD" id="cd00082">
    <property type="entry name" value="HisKA"/>
    <property type="match status" value="1"/>
</dbReference>
<dbReference type="Gene3D" id="1.10.287.130">
    <property type="match status" value="1"/>
</dbReference>
<dbReference type="Gene3D" id="3.30.565.10">
    <property type="entry name" value="Histidine kinase-like ATPase, C-terminal domain"/>
    <property type="match status" value="1"/>
</dbReference>
<dbReference type="PROSITE" id="PS50109">
    <property type="entry name" value="HIS_KIN"/>
    <property type="match status" value="1"/>
</dbReference>
<keyword evidence="4" id="KW-0597">Phosphoprotein</keyword>
<dbReference type="PANTHER" id="PTHR45436:SF5">
    <property type="entry name" value="SENSOR HISTIDINE KINASE TRCS"/>
    <property type="match status" value="1"/>
</dbReference>
<dbReference type="PRINTS" id="PR00344">
    <property type="entry name" value="BCTRLSENSOR"/>
</dbReference>
<dbReference type="SUPFAM" id="SSF55874">
    <property type="entry name" value="ATPase domain of HSP90 chaperone/DNA topoisomerase II/histidine kinase"/>
    <property type="match status" value="1"/>
</dbReference>
<dbReference type="SMART" id="SM00387">
    <property type="entry name" value="HATPase_c"/>
    <property type="match status" value="1"/>
</dbReference>
<dbReference type="Pfam" id="PF02518">
    <property type="entry name" value="HATPase_c"/>
    <property type="match status" value="1"/>
</dbReference>
<comment type="catalytic activity">
    <reaction evidence="1">
        <text>ATP + protein L-histidine = ADP + protein N-phospho-L-histidine.</text>
        <dbReference type="EC" id="2.7.13.3"/>
    </reaction>
</comment>
<dbReference type="SUPFAM" id="SSF47384">
    <property type="entry name" value="Homodimeric domain of signal transducing histidine kinase"/>
    <property type="match status" value="1"/>
</dbReference>
<feature type="domain" description="HAMP" evidence="14">
    <location>
        <begin position="188"/>
        <end position="241"/>
    </location>
</feature>
<organism evidence="15 16">
    <name type="scientific">Arsenicicoccus bolidensis</name>
    <dbReference type="NCBI Taxonomy" id="229480"/>
    <lineage>
        <taxon>Bacteria</taxon>
        <taxon>Bacillati</taxon>
        <taxon>Actinomycetota</taxon>
        <taxon>Actinomycetes</taxon>
        <taxon>Micrococcales</taxon>
        <taxon>Intrasporangiaceae</taxon>
        <taxon>Arsenicicoccus</taxon>
    </lineage>
</organism>
<evidence type="ECO:0000256" key="8">
    <source>
        <dbReference type="ARBA" id="ARBA00022989"/>
    </source>
</evidence>
<evidence type="ECO:0000256" key="4">
    <source>
        <dbReference type="ARBA" id="ARBA00022553"/>
    </source>
</evidence>
<keyword evidence="6 12" id="KW-0812">Transmembrane</keyword>
<dbReference type="EMBL" id="JAKRCV010000084">
    <property type="protein sequence ID" value="MCG7323555.1"/>
    <property type="molecule type" value="Genomic_DNA"/>
</dbReference>